<dbReference type="GO" id="GO:0140575">
    <property type="term" value="F:transmembrane monodehydroascorbate reductase activity"/>
    <property type="evidence" value="ECO:0007669"/>
    <property type="project" value="InterPro"/>
</dbReference>
<feature type="domain" description="Cytochrome b561" evidence="12">
    <location>
        <begin position="1"/>
        <end position="187"/>
    </location>
</feature>
<comment type="cofactor">
    <cofactor evidence="1">
        <name>heme b</name>
        <dbReference type="ChEBI" id="CHEBI:60344"/>
    </cofactor>
</comment>
<dbReference type="InterPro" id="IPR045150">
    <property type="entry name" value="CYB561D1/2"/>
</dbReference>
<reference evidence="13" key="1">
    <citation type="submission" date="2016-06" db="EMBL/GenBank/DDBJ databases">
        <title>Draft Genome sequence of the fungus Inonotus baumii.</title>
        <authorList>
            <person name="Zhu H."/>
            <person name="Lin W."/>
        </authorList>
    </citation>
    <scope>NUCLEOTIDE SEQUENCE</scope>
    <source>
        <strain evidence="13">821</strain>
    </source>
</reference>
<dbReference type="OrthoDB" id="366214at2759"/>
<dbReference type="Gene3D" id="1.20.120.1770">
    <property type="match status" value="1"/>
</dbReference>
<dbReference type="EMBL" id="LNZH02000177">
    <property type="protein sequence ID" value="OCB88536.1"/>
    <property type="molecule type" value="Genomic_DNA"/>
</dbReference>
<evidence type="ECO:0000256" key="11">
    <source>
        <dbReference type="SAM" id="Phobius"/>
    </source>
</evidence>
<name>A0A9Q5HZ07_SANBA</name>
<dbReference type="PROSITE" id="PS50939">
    <property type="entry name" value="CYTOCHROME_B561"/>
    <property type="match status" value="1"/>
</dbReference>
<evidence type="ECO:0000256" key="7">
    <source>
        <dbReference type="ARBA" id="ARBA00022982"/>
    </source>
</evidence>
<evidence type="ECO:0000256" key="5">
    <source>
        <dbReference type="ARBA" id="ARBA00022692"/>
    </source>
</evidence>
<dbReference type="PANTHER" id="PTHR15422:SF24">
    <property type="entry name" value="DOMON RELATED DOMAIN-CONTAINING PROTEIN"/>
    <property type="match status" value="1"/>
</dbReference>
<evidence type="ECO:0000256" key="1">
    <source>
        <dbReference type="ARBA" id="ARBA00001970"/>
    </source>
</evidence>
<sequence length="206" mass="23073">MSELLPIDKQLRKHALLCSIGFIILLPLGALVGRYLRTFTRTWFWAHSFFQFLVAGPVIFAGWYYGYKSTSFLNTGGHFVDPHKKIGLALLILYLVQILLGTVIHSLKTPRFMGGQRPPQNYFHAILGLAIIALAAYQVHYGIVTEWYRSTGDGTIVPQKAMNAWIALTVVSAFAIFWSLYAIGLVLLPRQYNQEAAGRKGVSQKA</sequence>
<dbReference type="InterPro" id="IPR006593">
    <property type="entry name" value="Cyt_b561/ferric_Rdtase_TM"/>
</dbReference>
<feature type="transmembrane region" description="Helical" evidence="11">
    <location>
        <begin position="14"/>
        <end position="32"/>
    </location>
</feature>
<dbReference type="Proteomes" id="UP000757232">
    <property type="component" value="Unassembled WGS sequence"/>
</dbReference>
<evidence type="ECO:0000256" key="8">
    <source>
        <dbReference type="ARBA" id="ARBA00022989"/>
    </source>
</evidence>
<feature type="transmembrane region" description="Helical" evidence="11">
    <location>
        <begin position="164"/>
        <end position="188"/>
    </location>
</feature>
<dbReference type="GO" id="GO:0020037">
    <property type="term" value="F:heme binding"/>
    <property type="evidence" value="ECO:0007669"/>
    <property type="project" value="TreeGrafter"/>
</dbReference>
<keyword evidence="10 11" id="KW-0472">Membrane</keyword>
<keyword evidence="5 11" id="KW-0812">Transmembrane</keyword>
<dbReference type="GO" id="GO:0046872">
    <property type="term" value="F:metal ion binding"/>
    <property type="evidence" value="ECO:0007669"/>
    <property type="project" value="UniProtKB-KW"/>
</dbReference>
<dbReference type="PANTHER" id="PTHR15422">
    <property type="entry name" value="OS05G0565100 PROTEIN"/>
    <property type="match status" value="1"/>
</dbReference>
<evidence type="ECO:0000256" key="6">
    <source>
        <dbReference type="ARBA" id="ARBA00022723"/>
    </source>
</evidence>
<keyword evidence="7" id="KW-0249">Electron transport</keyword>
<dbReference type="CDD" id="cd08760">
    <property type="entry name" value="Cyt_b561_FRRS1_like"/>
    <property type="match status" value="1"/>
</dbReference>
<keyword evidence="6" id="KW-0479">Metal-binding</keyword>
<evidence type="ECO:0000313" key="13">
    <source>
        <dbReference type="EMBL" id="OCB88536.1"/>
    </source>
</evidence>
<keyword evidence="3" id="KW-0813">Transport</keyword>
<dbReference type="AlphaFoldDB" id="A0A9Q5HZ07"/>
<feature type="transmembrane region" description="Helical" evidence="11">
    <location>
        <begin position="86"/>
        <end position="104"/>
    </location>
</feature>
<keyword evidence="14" id="KW-1185">Reference proteome</keyword>
<evidence type="ECO:0000256" key="2">
    <source>
        <dbReference type="ARBA" id="ARBA00004141"/>
    </source>
</evidence>
<dbReference type="SMART" id="SM00665">
    <property type="entry name" value="B561"/>
    <property type="match status" value="1"/>
</dbReference>
<proteinExistence type="predicted"/>
<keyword evidence="8 11" id="KW-1133">Transmembrane helix</keyword>
<evidence type="ECO:0000256" key="4">
    <source>
        <dbReference type="ARBA" id="ARBA00022617"/>
    </source>
</evidence>
<evidence type="ECO:0000256" key="3">
    <source>
        <dbReference type="ARBA" id="ARBA00022448"/>
    </source>
</evidence>
<feature type="transmembrane region" description="Helical" evidence="11">
    <location>
        <begin position="125"/>
        <end position="144"/>
    </location>
</feature>
<evidence type="ECO:0000259" key="12">
    <source>
        <dbReference type="PROSITE" id="PS50939"/>
    </source>
</evidence>
<keyword evidence="9" id="KW-0408">Iron</keyword>
<organism evidence="13 14">
    <name type="scientific">Sanghuangporus baumii</name>
    <name type="common">Phellinus baumii</name>
    <dbReference type="NCBI Taxonomy" id="108892"/>
    <lineage>
        <taxon>Eukaryota</taxon>
        <taxon>Fungi</taxon>
        <taxon>Dikarya</taxon>
        <taxon>Basidiomycota</taxon>
        <taxon>Agaricomycotina</taxon>
        <taxon>Agaricomycetes</taxon>
        <taxon>Hymenochaetales</taxon>
        <taxon>Hymenochaetaceae</taxon>
        <taxon>Sanghuangporus</taxon>
    </lineage>
</organism>
<feature type="transmembrane region" description="Helical" evidence="11">
    <location>
        <begin position="44"/>
        <end position="66"/>
    </location>
</feature>
<accession>A0A9Q5HZ07</accession>
<protein>
    <recommendedName>
        <fullName evidence="12">Cytochrome b561 domain-containing protein</fullName>
    </recommendedName>
</protein>
<dbReference type="GO" id="GO:0016020">
    <property type="term" value="C:membrane"/>
    <property type="evidence" value="ECO:0007669"/>
    <property type="project" value="UniProtKB-SubCell"/>
</dbReference>
<evidence type="ECO:0000256" key="10">
    <source>
        <dbReference type="ARBA" id="ARBA00023136"/>
    </source>
</evidence>
<evidence type="ECO:0000256" key="9">
    <source>
        <dbReference type="ARBA" id="ARBA00023004"/>
    </source>
</evidence>
<evidence type="ECO:0000313" key="14">
    <source>
        <dbReference type="Proteomes" id="UP000757232"/>
    </source>
</evidence>
<dbReference type="Pfam" id="PF03188">
    <property type="entry name" value="Cytochrom_B561"/>
    <property type="match status" value="1"/>
</dbReference>
<comment type="caution">
    <text evidence="13">The sequence shown here is derived from an EMBL/GenBank/DDBJ whole genome shotgun (WGS) entry which is preliminary data.</text>
</comment>
<keyword evidence="4" id="KW-0349">Heme</keyword>
<comment type="subcellular location">
    <subcellularLocation>
        <location evidence="2">Membrane</location>
        <topology evidence="2">Multi-pass membrane protein</topology>
    </subcellularLocation>
</comment>
<gene>
    <name evidence="13" type="ORF">A7U60_g4351</name>
</gene>